<organism evidence="1 2">
    <name type="scientific">Panagrolaimus sp. PS1159</name>
    <dbReference type="NCBI Taxonomy" id="55785"/>
    <lineage>
        <taxon>Eukaryota</taxon>
        <taxon>Metazoa</taxon>
        <taxon>Ecdysozoa</taxon>
        <taxon>Nematoda</taxon>
        <taxon>Chromadorea</taxon>
        <taxon>Rhabditida</taxon>
        <taxon>Tylenchina</taxon>
        <taxon>Panagrolaimomorpha</taxon>
        <taxon>Panagrolaimoidea</taxon>
        <taxon>Panagrolaimidae</taxon>
        <taxon>Panagrolaimus</taxon>
    </lineage>
</organism>
<dbReference type="WBParaSite" id="PS1159_v2.g8971.t1">
    <property type="protein sequence ID" value="PS1159_v2.g8971.t1"/>
    <property type="gene ID" value="PS1159_v2.g8971"/>
</dbReference>
<sequence length="477" mass="55620">MFFKEAAIILSILLSNVFCSIFNDTSLYDYLFHDYRKEIRPVNYLNPKPTDVSIQLFIKQIHKIVEKDQEVTLYCWLEMYWEDYNLVWNPGYFNGTTELVVPVDIIWKPDLLVYNNAKMNVEETEIETNAVVKNDGSISVYRAFITKVTCGFSMEKFPFDEQICFIMLASWSYDGSGIMLNTVIPTEIDNQGFQNNNISVLQHYIPNGEWEIKNLKIRRNLKKYECCETPYPDMTYYFIIKRNPIYYLFSQLIPCLVICIVTIIGSFTRYSTTGEQTEKITLNSTALLSLAIILMMVGDKNKLPATSTTLPLLGKFYIGLICIIFCATCGSRIILNIQMRGNCEQLIPHWLTIVFLKHKTLRKLFGFSVRDLKRNISHVSSSIDMPFITRIRSVQQNANMYDELRSHCKAADYYINARHNAKSAHRQWELIACGLDRLFMTSFILFTVFYFFWLFFTNMNSTIDITNEMMDNLTPIQ</sequence>
<proteinExistence type="predicted"/>
<name>A0AC35GUN8_9BILA</name>
<reference evidence="2" key="1">
    <citation type="submission" date="2022-11" db="UniProtKB">
        <authorList>
            <consortium name="WormBaseParasite"/>
        </authorList>
    </citation>
    <scope>IDENTIFICATION</scope>
</reference>
<dbReference type="Proteomes" id="UP000887580">
    <property type="component" value="Unplaced"/>
</dbReference>
<evidence type="ECO:0000313" key="1">
    <source>
        <dbReference type="Proteomes" id="UP000887580"/>
    </source>
</evidence>
<accession>A0AC35GUN8</accession>
<protein>
    <submittedName>
        <fullName evidence="2">Uncharacterized protein</fullName>
    </submittedName>
</protein>
<evidence type="ECO:0000313" key="2">
    <source>
        <dbReference type="WBParaSite" id="PS1159_v2.g8971.t1"/>
    </source>
</evidence>